<evidence type="ECO:0000313" key="1">
    <source>
        <dbReference type="EMBL" id="AIM63083.1"/>
    </source>
</evidence>
<dbReference type="Proteomes" id="UP000029079">
    <property type="component" value="Chromosome"/>
</dbReference>
<organism evidence="1 2">
    <name type="scientific">Weissella ceti</name>
    <dbReference type="NCBI Taxonomy" id="759620"/>
    <lineage>
        <taxon>Bacteria</taxon>
        <taxon>Bacillati</taxon>
        <taxon>Bacillota</taxon>
        <taxon>Bacilli</taxon>
        <taxon>Lactobacillales</taxon>
        <taxon>Lactobacillaceae</taxon>
        <taxon>Weissella</taxon>
    </lineage>
</organism>
<dbReference type="KEGG" id="wct:WS74_0831"/>
<dbReference type="STRING" id="759620.WS105_0628"/>
<protein>
    <submittedName>
        <fullName evidence="1">Uncharacterized protein</fullName>
    </submittedName>
</protein>
<dbReference type="AlphaFoldDB" id="A0A088GG48"/>
<proteinExistence type="predicted"/>
<reference evidence="2" key="2">
    <citation type="submission" date="2014-08" db="EMBL/GenBank/DDBJ databases">
        <title>Complete genome of Weissella ceti strain WS74 isolated from diseased rainbow trout in Brazil.</title>
        <authorList>
            <person name="Figueiredo H.C.P."/>
            <person name="Leal C.A.G."/>
            <person name="Pereira F.L."/>
            <person name="Soares S.C."/>
            <person name="Dorella F.A."/>
            <person name="Carvalho A.F."/>
            <person name="Azevedo V.A.C."/>
        </authorList>
    </citation>
    <scope>NUCLEOTIDE SEQUENCE [LARGE SCALE GENOMIC DNA]</scope>
    <source>
        <strain evidence="2">WS74</strain>
    </source>
</reference>
<gene>
    <name evidence="1" type="ORF">WS74_0831</name>
</gene>
<name>A0A088GG48_9LACO</name>
<dbReference type="EMBL" id="CP009223">
    <property type="protein sequence ID" value="AIM63083.1"/>
    <property type="molecule type" value="Genomic_DNA"/>
</dbReference>
<keyword evidence="2" id="KW-1185">Reference proteome</keyword>
<reference evidence="1 2" key="1">
    <citation type="journal article" date="2014" name="Genome Announc.">
        <title>Complete Genome Sequences of Fish Pathogenic Weissella ceti Strains WS74 and WS105.</title>
        <authorList>
            <person name="Figueiredo H.C."/>
            <person name="Leal C.A."/>
            <person name="Dorella F.A."/>
            <person name="Carvalho A.F."/>
            <person name="Soares S.C."/>
            <person name="Pereira F.L."/>
            <person name="Azevedo V.A."/>
        </authorList>
    </citation>
    <scope>NUCLEOTIDE SEQUENCE [LARGE SCALE GENOMIC DNA]</scope>
    <source>
        <strain evidence="1 2">WS74</strain>
    </source>
</reference>
<evidence type="ECO:0000313" key="2">
    <source>
        <dbReference type="Proteomes" id="UP000029079"/>
    </source>
</evidence>
<sequence length="55" mass="6437">MLKVTIEMTTEEYKNLGDEYANEDMEDTSFTEMSWDIAERVLTNSEIKEVRSNAK</sequence>
<dbReference type="RefSeq" id="WP_158501073.1">
    <property type="nucleotide sequence ID" value="NZ_CP009223.1"/>
</dbReference>
<accession>A0A088GG48</accession>